<dbReference type="GeneID" id="110978138"/>
<evidence type="ECO:0000313" key="1">
    <source>
        <dbReference type="Proteomes" id="UP000694845"/>
    </source>
</evidence>
<evidence type="ECO:0000313" key="2">
    <source>
        <dbReference type="RefSeq" id="XP_022088580.1"/>
    </source>
</evidence>
<keyword evidence="1" id="KW-1185">Reference proteome</keyword>
<dbReference type="Proteomes" id="UP000694845">
    <property type="component" value="Unplaced"/>
</dbReference>
<dbReference type="AlphaFoldDB" id="A0A8B7Y8A3"/>
<dbReference type="KEGG" id="aplc:110978138"/>
<gene>
    <name evidence="2" type="primary">LOC110978138</name>
</gene>
<dbReference type="RefSeq" id="XP_022088580.1">
    <property type="nucleotide sequence ID" value="XM_022232888.1"/>
</dbReference>
<proteinExistence type="predicted"/>
<organism evidence="1 2">
    <name type="scientific">Acanthaster planci</name>
    <name type="common">Crown-of-thorns starfish</name>
    <dbReference type="NCBI Taxonomy" id="133434"/>
    <lineage>
        <taxon>Eukaryota</taxon>
        <taxon>Metazoa</taxon>
        <taxon>Echinodermata</taxon>
        <taxon>Eleutherozoa</taxon>
        <taxon>Asterozoa</taxon>
        <taxon>Asteroidea</taxon>
        <taxon>Valvatacea</taxon>
        <taxon>Valvatida</taxon>
        <taxon>Acanthasteridae</taxon>
        <taxon>Acanthaster</taxon>
    </lineage>
</organism>
<accession>A0A8B7Y8A3</accession>
<name>A0A8B7Y8A3_ACAPL</name>
<dbReference type="OrthoDB" id="1160128at2759"/>
<reference evidence="2" key="1">
    <citation type="submission" date="2025-08" db="UniProtKB">
        <authorList>
            <consortium name="RefSeq"/>
        </authorList>
    </citation>
    <scope>IDENTIFICATION</scope>
</reference>
<protein>
    <submittedName>
        <fullName evidence="2">Uncharacterized protein LOC110978138</fullName>
    </submittedName>
</protein>
<sequence>MPCIAIFVIGYFQHSFGDTCPMVSPLTARQAIDRTVKAINRVLGHRIQFPDPKRSTHLDGHKARVFQSGRSYIEQTFGIAKRRFALMKTDTRVCSMRKAASEILVCCVLYNYGIDEGDLMPEEDANAMDNQDSNLQLDKRGQGTDTALGQAVWDRMAVSIHRQRHHRQLHIDA</sequence>